<evidence type="ECO:0000256" key="7">
    <source>
        <dbReference type="RuleBase" id="RU363032"/>
    </source>
</evidence>
<evidence type="ECO:0000256" key="6">
    <source>
        <dbReference type="ARBA" id="ARBA00023136"/>
    </source>
</evidence>
<dbReference type="Pfam" id="PF00528">
    <property type="entry name" value="BPD_transp_1"/>
    <property type="match status" value="1"/>
</dbReference>
<dbReference type="InterPro" id="IPR035906">
    <property type="entry name" value="MetI-like_sf"/>
</dbReference>
<evidence type="ECO:0000313" key="10">
    <source>
        <dbReference type="Proteomes" id="UP000656813"/>
    </source>
</evidence>
<dbReference type="GO" id="GO:0055085">
    <property type="term" value="P:transmembrane transport"/>
    <property type="evidence" value="ECO:0007669"/>
    <property type="project" value="InterPro"/>
</dbReference>
<dbReference type="SUPFAM" id="SSF161098">
    <property type="entry name" value="MetI-like"/>
    <property type="match status" value="1"/>
</dbReference>
<dbReference type="GO" id="GO:0005886">
    <property type="term" value="C:plasma membrane"/>
    <property type="evidence" value="ECO:0007669"/>
    <property type="project" value="UniProtKB-SubCell"/>
</dbReference>
<comment type="caution">
    <text evidence="9">The sequence shown here is derived from an EMBL/GenBank/DDBJ whole genome shotgun (WGS) entry which is preliminary data.</text>
</comment>
<evidence type="ECO:0000259" key="8">
    <source>
        <dbReference type="PROSITE" id="PS50928"/>
    </source>
</evidence>
<accession>A0A8J2ZWY5</accession>
<comment type="similarity">
    <text evidence="7">Belongs to the binding-protein-dependent transport system permease family.</text>
</comment>
<keyword evidence="10" id="KW-1185">Reference proteome</keyword>
<evidence type="ECO:0000313" key="9">
    <source>
        <dbReference type="EMBL" id="GGH84409.1"/>
    </source>
</evidence>
<keyword evidence="5 7" id="KW-1133">Transmembrane helix</keyword>
<evidence type="ECO:0000256" key="4">
    <source>
        <dbReference type="ARBA" id="ARBA00022692"/>
    </source>
</evidence>
<feature type="transmembrane region" description="Helical" evidence="7">
    <location>
        <begin position="155"/>
        <end position="180"/>
    </location>
</feature>
<evidence type="ECO:0000256" key="1">
    <source>
        <dbReference type="ARBA" id="ARBA00004651"/>
    </source>
</evidence>
<dbReference type="AlphaFoldDB" id="A0A8J2ZWY5"/>
<dbReference type="PANTHER" id="PTHR30193:SF37">
    <property type="entry name" value="INNER MEMBRANE ABC TRANSPORTER PERMEASE PROTEIN YCJO"/>
    <property type="match status" value="1"/>
</dbReference>
<dbReference type="InterPro" id="IPR000515">
    <property type="entry name" value="MetI-like"/>
</dbReference>
<evidence type="ECO:0000256" key="5">
    <source>
        <dbReference type="ARBA" id="ARBA00022989"/>
    </source>
</evidence>
<keyword evidence="4 7" id="KW-0812">Transmembrane</keyword>
<sequence length="293" mass="33365">MRNKRISGNIKAIPFLLPFFVVYVLFTIWPIIKGLQMSFYDWSIIKKIRFIGLENYAQMLHDPDFWASLWHTTLFVLFSTPTMVILALVLALLANKKSKLQAFYRGAYFLPTILSVSVISYLAIFMLQPYSGFINSFLHLIGIHAEPFWMAGPHLAWVSIVGVTLWWTVGFNMILFLAALQDIPDYMYEAAKIDGATRWQLFWNITLPQLIPVGRIILLLQVLASYKIFAQIMLITNGGPGTSTRPIIQYIYQTGFHKYNLGYAATMSYGLFVILLILSILQLKGQTSQGGES</sequence>
<keyword evidence="2 7" id="KW-0813">Transport</keyword>
<dbReference type="Gene3D" id="1.10.3720.10">
    <property type="entry name" value="MetI-like"/>
    <property type="match status" value="1"/>
</dbReference>
<dbReference type="Proteomes" id="UP000656813">
    <property type="component" value="Unassembled WGS sequence"/>
</dbReference>
<keyword evidence="6 7" id="KW-0472">Membrane</keyword>
<feature type="transmembrane region" description="Helical" evidence="7">
    <location>
        <begin position="106"/>
        <end position="127"/>
    </location>
</feature>
<keyword evidence="3" id="KW-1003">Cell membrane</keyword>
<reference evidence="9" key="1">
    <citation type="journal article" date="2014" name="Int. J. Syst. Evol. Microbiol.">
        <title>Complete genome sequence of Corynebacterium casei LMG S-19264T (=DSM 44701T), isolated from a smear-ripened cheese.</title>
        <authorList>
            <consortium name="US DOE Joint Genome Institute (JGI-PGF)"/>
            <person name="Walter F."/>
            <person name="Albersmeier A."/>
            <person name="Kalinowski J."/>
            <person name="Ruckert C."/>
        </authorList>
    </citation>
    <scope>NUCLEOTIDE SEQUENCE</scope>
    <source>
        <strain evidence="9">CGMCC 1.12777</strain>
    </source>
</reference>
<feature type="transmembrane region" description="Helical" evidence="7">
    <location>
        <begin position="201"/>
        <end position="224"/>
    </location>
</feature>
<dbReference type="PANTHER" id="PTHR30193">
    <property type="entry name" value="ABC TRANSPORTER PERMEASE PROTEIN"/>
    <property type="match status" value="1"/>
</dbReference>
<feature type="transmembrane region" description="Helical" evidence="7">
    <location>
        <begin position="12"/>
        <end position="32"/>
    </location>
</feature>
<dbReference type="RefSeq" id="WP_188497945.1">
    <property type="nucleotide sequence ID" value="NZ_BMFV01000021.1"/>
</dbReference>
<dbReference type="InterPro" id="IPR051393">
    <property type="entry name" value="ABC_transporter_permease"/>
</dbReference>
<name>A0A8J2ZWY5_9BACL</name>
<reference evidence="9" key="2">
    <citation type="submission" date="2020-09" db="EMBL/GenBank/DDBJ databases">
        <authorList>
            <person name="Sun Q."/>
            <person name="Zhou Y."/>
        </authorList>
    </citation>
    <scope>NUCLEOTIDE SEQUENCE</scope>
    <source>
        <strain evidence="9">CGMCC 1.12777</strain>
    </source>
</reference>
<dbReference type="PROSITE" id="PS50928">
    <property type="entry name" value="ABC_TM1"/>
    <property type="match status" value="1"/>
</dbReference>
<feature type="transmembrane region" description="Helical" evidence="7">
    <location>
        <begin position="261"/>
        <end position="281"/>
    </location>
</feature>
<feature type="transmembrane region" description="Helical" evidence="7">
    <location>
        <begin position="69"/>
        <end position="94"/>
    </location>
</feature>
<protein>
    <submittedName>
        <fullName evidence="9">Sugar ABC transporter permease</fullName>
    </submittedName>
</protein>
<organism evidence="9 10">
    <name type="scientific">Pullulanibacillus pueri</name>
    <dbReference type="NCBI Taxonomy" id="1437324"/>
    <lineage>
        <taxon>Bacteria</taxon>
        <taxon>Bacillati</taxon>
        <taxon>Bacillota</taxon>
        <taxon>Bacilli</taxon>
        <taxon>Bacillales</taxon>
        <taxon>Sporolactobacillaceae</taxon>
        <taxon>Pullulanibacillus</taxon>
    </lineage>
</organism>
<dbReference type="CDD" id="cd06261">
    <property type="entry name" value="TM_PBP2"/>
    <property type="match status" value="1"/>
</dbReference>
<feature type="domain" description="ABC transmembrane type-1" evidence="8">
    <location>
        <begin position="69"/>
        <end position="282"/>
    </location>
</feature>
<evidence type="ECO:0000256" key="2">
    <source>
        <dbReference type="ARBA" id="ARBA00022448"/>
    </source>
</evidence>
<proteinExistence type="inferred from homology"/>
<gene>
    <name evidence="9" type="ORF">GCM10007096_27420</name>
</gene>
<evidence type="ECO:0000256" key="3">
    <source>
        <dbReference type="ARBA" id="ARBA00022475"/>
    </source>
</evidence>
<dbReference type="EMBL" id="BMFV01000021">
    <property type="protein sequence ID" value="GGH84409.1"/>
    <property type="molecule type" value="Genomic_DNA"/>
</dbReference>
<comment type="subcellular location">
    <subcellularLocation>
        <location evidence="1 7">Cell membrane</location>
        <topology evidence="1 7">Multi-pass membrane protein</topology>
    </subcellularLocation>
</comment>